<dbReference type="RefSeq" id="WP_138349853.1">
    <property type="nucleotide sequence ID" value="NZ_SROY01000007.1"/>
</dbReference>
<comment type="caution">
    <text evidence="6">The sequence shown here is derived from an EMBL/GenBank/DDBJ whole genome shotgun (WGS) entry which is preliminary data.</text>
</comment>
<keyword evidence="7" id="KW-1185">Reference proteome</keyword>
<evidence type="ECO:0000256" key="4">
    <source>
        <dbReference type="ARBA" id="ARBA00023136"/>
    </source>
</evidence>
<evidence type="ECO:0000256" key="3">
    <source>
        <dbReference type="ARBA" id="ARBA00022989"/>
    </source>
</evidence>
<keyword evidence="3 5" id="KW-1133">Transmembrane helix</keyword>
<dbReference type="AlphaFoldDB" id="A0A5R9PBG5"/>
<feature type="transmembrane region" description="Helical" evidence="5">
    <location>
        <begin position="41"/>
        <end position="58"/>
    </location>
</feature>
<sequence>MRKHTVFRGCTRPPMFMGVPYVPFFIGAGSVLLLAMYSGQLLLLLLAPAVIFVMRMMAKRDELIFRLLGLSMLFRMRARNLREHDGLLVLNPNPYREKPARKS</sequence>
<evidence type="ECO:0000256" key="5">
    <source>
        <dbReference type="SAM" id="Phobius"/>
    </source>
</evidence>
<comment type="subcellular location">
    <subcellularLocation>
        <location evidence="1">Membrane</location>
    </subcellularLocation>
</comment>
<dbReference type="GO" id="GO:0016020">
    <property type="term" value="C:membrane"/>
    <property type="evidence" value="ECO:0007669"/>
    <property type="project" value="UniProtKB-SubCell"/>
</dbReference>
<reference evidence="6 7" key="1">
    <citation type="submission" date="2019-04" db="EMBL/GenBank/DDBJ databases">
        <authorList>
            <person name="Grouzdev D.S."/>
            <person name="Nazina T.N."/>
        </authorList>
    </citation>
    <scope>NUCLEOTIDE SEQUENCE [LARGE SCALE GENOMIC DNA]</scope>
    <source>
        <strain evidence="6 7">SHC 3-19</strain>
    </source>
</reference>
<dbReference type="Pfam" id="PF05101">
    <property type="entry name" value="VirB3"/>
    <property type="match status" value="1"/>
</dbReference>
<evidence type="ECO:0000313" key="6">
    <source>
        <dbReference type="EMBL" id="TLX20859.1"/>
    </source>
</evidence>
<organism evidence="6 7">
    <name type="scientific">Thermomonas fusca</name>
    <dbReference type="NCBI Taxonomy" id="215690"/>
    <lineage>
        <taxon>Bacteria</taxon>
        <taxon>Pseudomonadati</taxon>
        <taxon>Pseudomonadota</taxon>
        <taxon>Gammaproteobacteria</taxon>
        <taxon>Lysobacterales</taxon>
        <taxon>Lysobacteraceae</taxon>
        <taxon>Thermomonas</taxon>
    </lineage>
</organism>
<accession>A0A5R9PBG5</accession>
<dbReference type="InterPro" id="IPR007792">
    <property type="entry name" value="T4SS_VirB3/TrbD/AvhB"/>
</dbReference>
<evidence type="ECO:0000256" key="2">
    <source>
        <dbReference type="ARBA" id="ARBA00022692"/>
    </source>
</evidence>
<dbReference type="STRING" id="1123377.GCA_000423885_01072"/>
<dbReference type="EMBL" id="SROY01000007">
    <property type="protein sequence ID" value="TLX20859.1"/>
    <property type="molecule type" value="Genomic_DNA"/>
</dbReference>
<evidence type="ECO:0000313" key="7">
    <source>
        <dbReference type="Proteomes" id="UP000308508"/>
    </source>
</evidence>
<name>A0A5R9PBG5_9GAMM</name>
<gene>
    <name evidence="6" type="ORF">E5S66_12795</name>
</gene>
<protein>
    <recommendedName>
        <fullName evidence="8">Type IV secretion system protein VirB3</fullName>
    </recommendedName>
</protein>
<keyword evidence="4 5" id="KW-0472">Membrane</keyword>
<evidence type="ECO:0000256" key="1">
    <source>
        <dbReference type="ARBA" id="ARBA00004370"/>
    </source>
</evidence>
<proteinExistence type="predicted"/>
<feature type="transmembrane region" description="Helical" evidence="5">
    <location>
        <begin position="15"/>
        <end position="35"/>
    </location>
</feature>
<evidence type="ECO:0008006" key="8">
    <source>
        <dbReference type="Google" id="ProtNLM"/>
    </source>
</evidence>
<keyword evidence="2 5" id="KW-0812">Transmembrane</keyword>
<dbReference type="Proteomes" id="UP000308508">
    <property type="component" value="Unassembled WGS sequence"/>
</dbReference>